<dbReference type="PANTHER" id="PTHR38899">
    <property type="entry name" value="DOMAIN OOKINETE PROTEIN, PUTATIVE-RELATED"/>
    <property type="match status" value="1"/>
</dbReference>
<proteinExistence type="predicted"/>
<dbReference type="PANTHER" id="PTHR38899:SF1">
    <property type="entry name" value="PROTEIN KINASE"/>
    <property type="match status" value="1"/>
</dbReference>
<dbReference type="RefSeq" id="XP_026191295.1">
    <property type="nucleotide sequence ID" value="XM_026335510.1"/>
</dbReference>
<sequence>MANLNTRATVATREEHSKKVQCLLARSGNAEACHNEGAPRSQDRSRESAEAAGRMQALESNPYSGSKPEALMNEPSPATPAFRLSPLCIEGCHVGSTRVQIHGEQLFKSHEHEALLASCSLDIQAPSAPGEGQQEDTLIECQQKMQTSQTNARRPQHRERKRQHRHKQRVTLEGASFFANPEIAPVVGGPPPGTGTTASHRRGALPQASHTDEFSAKGPPRQETSKQEHSCGVSQTGRVLRGTSAKLSKAPSFPGNTPREVPQEPQHPRAPRKGKGPPPPVSQKERRISPQNRNKKGTRLLIPQPDQSVILEEHPFERATTTDSELLKAAPEDASASARDFVCPDLPAPMGRPWTMQLAFDFPMVGTSLKEVVECAHCEGTVALAPLGEAFGKPLVEPLENGHFVAPYEEPFSERVASTWRFVRDVLEREEELSEGQVDGVSLYDALGATSEVREDTSGDSGTEEPSYQAQQFTDFNQDHMHISSGSDSSARPFTPRAEAAPPEHMKLQGADLLLDAVETAEQGATATTVDTVTDEGETAASCSAKIAYAEGFKRLRRAPRNHLPSAGVAASEVAVGPLGPLHERVVIFDWDDTFFPNSWVASRGLTLSSEASEYTAEASMLKKLTRSGRKVLRAAASIGSVLLITNAAQGWIDETCKKFLPGLWPTVRSLRRISARFHFDSPACESPFLWKRLAFKEEMDRHLTEHKQCRTVLSIGDGPHEREALFFLQASVNTKHGSANYDFSCKSLKLIDMPSLRHLHIQHSLLLHTLEDLLIHDGPLDLCVRGPDGMAASLGSSSCSAGIEAILPPPLRRSRVVSEELWSATGTPARAAVRLLNMNWRRCRRGRASLLHIDHHSGAGTEVMTDCLPH</sequence>
<gene>
    <name evidence="3" type="primary">LOC34619544</name>
</gene>
<dbReference type="GeneID" id="34619544"/>
<evidence type="ECO:0000256" key="1">
    <source>
        <dbReference type="SAM" id="MobiDB-lite"/>
    </source>
</evidence>
<reference evidence="3" key="1">
    <citation type="submission" date="2025-08" db="UniProtKB">
        <authorList>
            <consortium name="RefSeq"/>
        </authorList>
    </citation>
    <scope>IDENTIFICATION</scope>
</reference>
<keyword evidence="2" id="KW-1185">Reference proteome</keyword>
<feature type="compositionally biased region" description="Basic residues" evidence="1">
    <location>
        <begin position="154"/>
        <end position="169"/>
    </location>
</feature>
<dbReference type="Proteomes" id="UP000515125">
    <property type="component" value="Unplaced"/>
</dbReference>
<accession>A0A6P6RVZ0</accession>
<organism evidence="2 3">
    <name type="scientific">Cyclospora cayetanensis</name>
    <dbReference type="NCBI Taxonomy" id="88456"/>
    <lineage>
        <taxon>Eukaryota</taxon>
        <taxon>Sar</taxon>
        <taxon>Alveolata</taxon>
        <taxon>Apicomplexa</taxon>
        <taxon>Conoidasida</taxon>
        <taxon>Coccidia</taxon>
        <taxon>Eucoccidiorida</taxon>
        <taxon>Eimeriorina</taxon>
        <taxon>Eimeriidae</taxon>
        <taxon>Cyclospora</taxon>
    </lineage>
</organism>
<evidence type="ECO:0000313" key="3">
    <source>
        <dbReference type="RefSeq" id="XP_026191295.1"/>
    </source>
</evidence>
<feature type="region of interest" description="Disordered" evidence="1">
    <location>
        <begin position="32"/>
        <end position="74"/>
    </location>
</feature>
<protein>
    <submittedName>
        <fullName evidence="3">Uncharacterized protein LOC34619544</fullName>
    </submittedName>
</protein>
<dbReference type="AlphaFoldDB" id="A0A6P6RVZ0"/>
<evidence type="ECO:0000313" key="2">
    <source>
        <dbReference type="Proteomes" id="UP000515125"/>
    </source>
</evidence>
<name>A0A6P6RVZ0_9EIME</name>
<feature type="region of interest" description="Disordered" evidence="1">
    <location>
        <begin position="144"/>
        <end position="302"/>
    </location>
</feature>
<dbReference type="OrthoDB" id="166018at2759"/>